<comment type="caution">
    <text evidence="1">The sequence shown here is derived from an EMBL/GenBank/DDBJ whole genome shotgun (WGS) entry which is preliminary data.</text>
</comment>
<sequence>MHQITHDKPDALDYNADTKTLVWPHEELKMQDIKHTSINTSIITLDLWLNNSPNILNQLATNLPNLNTVILRGTLNPESFNGIRDVTSKLTCLQFSYAKGSRLLHCLRAIHAPHLKTLTIAGHPGRDMVDLDNVKAIFSHLDYVILRPNPGESQIQKFCFDVKRAAIHCAKIAHNSHSVKLDFGPTPTPLLTPHALSPHPPLSVQFRTLGLRFPDDGVDTNFPSKVVNHSTTIQATCSA</sequence>
<evidence type="ECO:0000313" key="2">
    <source>
        <dbReference type="Proteomes" id="UP001165960"/>
    </source>
</evidence>
<gene>
    <name evidence="1" type="ORF">DSO57_1037804</name>
</gene>
<organism evidence="1 2">
    <name type="scientific">Entomophthora muscae</name>
    <dbReference type="NCBI Taxonomy" id="34485"/>
    <lineage>
        <taxon>Eukaryota</taxon>
        <taxon>Fungi</taxon>
        <taxon>Fungi incertae sedis</taxon>
        <taxon>Zoopagomycota</taxon>
        <taxon>Entomophthoromycotina</taxon>
        <taxon>Entomophthoromycetes</taxon>
        <taxon>Entomophthorales</taxon>
        <taxon>Entomophthoraceae</taxon>
        <taxon>Entomophthora</taxon>
    </lineage>
</organism>
<evidence type="ECO:0000313" key="1">
    <source>
        <dbReference type="EMBL" id="KAJ9075262.1"/>
    </source>
</evidence>
<keyword evidence="2" id="KW-1185">Reference proteome</keyword>
<dbReference type="Proteomes" id="UP001165960">
    <property type="component" value="Unassembled WGS sequence"/>
</dbReference>
<reference evidence="1" key="1">
    <citation type="submission" date="2022-04" db="EMBL/GenBank/DDBJ databases">
        <title>Genome of the entomopathogenic fungus Entomophthora muscae.</title>
        <authorList>
            <person name="Elya C."/>
            <person name="Lovett B.R."/>
            <person name="Lee E."/>
            <person name="Macias A.M."/>
            <person name="Hajek A.E."/>
            <person name="De Bivort B.L."/>
            <person name="Kasson M.T."/>
            <person name="De Fine Licht H.H."/>
            <person name="Stajich J.E."/>
        </authorList>
    </citation>
    <scope>NUCLEOTIDE SEQUENCE</scope>
    <source>
        <strain evidence="1">Berkeley</strain>
    </source>
</reference>
<protein>
    <submittedName>
        <fullName evidence="1">Uncharacterized protein</fullName>
    </submittedName>
</protein>
<name>A0ACC2TKY1_9FUNG</name>
<dbReference type="EMBL" id="QTSX02002555">
    <property type="protein sequence ID" value="KAJ9075262.1"/>
    <property type="molecule type" value="Genomic_DNA"/>
</dbReference>
<accession>A0ACC2TKY1</accession>
<proteinExistence type="predicted"/>